<proteinExistence type="predicted"/>
<feature type="transmembrane region" description="Helical" evidence="1">
    <location>
        <begin position="58"/>
        <end position="76"/>
    </location>
</feature>
<dbReference type="InterPro" id="IPR029787">
    <property type="entry name" value="Nucleotide_cyclase"/>
</dbReference>
<dbReference type="SUPFAM" id="SSF55073">
    <property type="entry name" value="Nucleotide cyclase"/>
    <property type="match status" value="1"/>
</dbReference>
<dbReference type="CDD" id="cd01949">
    <property type="entry name" value="GGDEF"/>
    <property type="match status" value="1"/>
</dbReference>
<dbReference type="Pfam" id="PF00990">
    <property type="entry name" value="GGDEF"/>
    <property type="match status" value="1"/>
</dbReference>
<dbReference type="InterPro" id="IPR035919">
    <property type="entry name" value="EAL_sf"/>
</dbReference>
<dbReference type="PANTHER" id="PTHR44757:SF2">
    <property type="entry name" value="BIOFILM ARCHITECTURE MAINTENANCE PROTEIN MBAA"/>
    <property type="match status" value="1"/>
</dbReference>
<dbReference type="InterPro" id="IPR000160">
    <property type="entry name" value="GGDEF_dom"/>
</dbReference>
<dbReference type="RefSeq" id="WP_164550363.1">
    <property type="nucleotide sequence ID" value="NZ_JBHTMH010000001.1"/>
</dbReference>
<dbReference type="InterPro" id="IPR001633">
    <property type="entry name" value="EAL_dom"/>
</dbReference>
<feature type="transmembrane region" description="Helical" evidence="1">
    <location>
        <begin position="172"/>
        <end position="191"/>
    </location>
</feature>
<feature type="domain" description="EAL" evidence="2">
    <location>
        <begin position="395"/>
        <end position="645"/>
    </location>
</feature>
<dbReference type="Pfam" id="PF00563">
    <property type="entry name" value="EAL"/>
    <property type="match status" value="1"/>
</dbReference>
<dbReference type="Proteomes" id="UP000268844">
    <property type="component" value="Unassembled WGS sequence"/>
</dbReference>
<dbReference type="PANTHER" id="PTHR44757">
    <property type="entry name" value="DIGUANYLATE CYCLASE DGCP"/>
    <property type="match status" value="1"/>
</dbReference>
<keyword evidence="1" id="KW-1133">Transmembrane helix</keyword>
<evidence type="ECO:0000313" key="5">
    <source>
        <dbReference type="Proteomes" id="UP000268844"/>
    </source>
</evidence>
<keyword evidence="5" id="KW-1185">Reference proteome</keyword>
<dbReference type="EMBL" id="UZWD01000028">
    <property type="protein sequence ID" value="VDS05233.1"/>
    <property type="molecule type" value="Genomic_DNA"/>
</dbReference>
<dbReference type="Gene3D" id="3.30.70.270">
    <property type="match status" value="1"/>
</dbReference>
<dbReference type="InterPro" id="IPR043128">
    <property type="entry name" value="Rev_trsase/Diguanyl_cyclase"/>
</dbReference>
<keyword evidence="1" id="KW-0812">Transmembrane</keyword>
<feature type="domain" description="GGDEF" evidence="3">
    <location>
        <begin position="255"/>
        <end position="387"/>
    </location>
</feature>
<keyword evidence="1" id="KW-0472">Membrane</keyword>
<dbReference type="SUPFAM" id="SSF141868">
    <property type="entry name" value="EAL domain-like"/>
    <property type="match status" value="1"/>
</dbReference>
<dbReference type="AlphaFoldDB" id="A0A3S4CCV3"/>
<accession>A0A3S4CCV3</accession>
<dbReference type="CDD" id="cd01948">
    <property type="entry name" value="EAL"/>
    <property type="match status" value="1"/>
</dbReference>
<feature type="transmembrane region" description="Helical" evidence="1">
    <location>
        <begin position="149"/>
        <end position="166"/>
    </location>
</feature>
<dbReference type="PROSITE" id="PS50883">
    <property type="entry name" value="EAL"/>
    <property type="match status" value="1"/>
</dbReference>
<evidence type="ECO:0000313" key="4">
    <source>
        <dbReference type="EMBL" id="VDS05233.1"/>
    </source>
</evidence>
<feature type="transmembrane region" description="Helical" evidence="1">
    <location>
        <begin position="97"/>
        <end position="116"/>
    </location>
</feature>
<evidence type="ECO:0000259" key="3">
    <source>
        <dbReference type="PROSITE" id="PS50887"/>
    </source>
</evidence>
<dbReference type="InterPro" id="IPR052155">
    <property type="entry name" value="Biofilm_reg_signaling"/>
</dbReference>
<gene>
    <name evidence="4" type="primary">cph2_2</name>
    <name evidence="4" type="ORF">DEVEQU_02374</name>
</gene>
<organism evidence="4 5">
    <name type="scientific">Devosia equisanguinis</name>
    <dbReference type="NCBI Taxonomy" id="2490941"/>
    <lineage>
        <taxon>Bacteria</taxon>
        <taxon>Pseudomonadati</taxon>
        <taxon>Pseudomonadota</taxon>
        <taxon>Alphaproteobacteria</taxon>
        <taxon>Hyphomicrobiales</taxon>
        <taxon>Devosiaceae</taxon>
        <taxon>Devosia</taxon>
    </lineage>
</organism>
<dbReference type="NCBIfam" id="TIGR00254">
    <property type="entry name" value="GGDEF"/>
    <property type="match status" value="1"/>
</dbReference>
<dbReference type="SMART" id="SM00267">
    <property type="entry name" value="GGDEF"/>
    <property type="match status" value="1"/>
</dbReference>
<dbReference type="SMART" id="SM00052">
    <property type="entry name" value="EAL"/>
    <property type="match status" value="1"/>
</dbReference>
<evidence type="ECO:0000256" key="1">
    <source>
        <dbReference type="SAM" id="Phobius"/>
    </source>
</evidence>
<dbReference type="PROSITE" id="PS50887">
    <property type="entry name" value="GGDEF"/>
    <property type="match status" value="1"/>
</dbReference>
<protein>
    <submittedName>
        <fullName evidence="4">Phytochrome-like protein cph2</fullName>
    </submittedName>
</protein>
<feature type="transmembrane region" description="Helical" evidence="1">
    <location>
        <begin position="34"/>
        <end position="52"/>
    </location>
</feature>
<reference evidence="4 5" key="1">
    <citation type="submission" date="2018-12" db="EMBL/GenBank/DDBJ databases">
        <authorList>
            <person name="Criscuolo A."/>
        </authorList>
    </citation>
    <scope>NUCLEOTIDE SEQUENCE [LARGE SCALE GENOMIC DNA]</scope>
    <source>
        <strain evidence="4">ACIP1116281</strain>
    </source>
</reference>
<name>A0A3S4CCV3_9HYPH</name>
<dbReference type="Gene3D" id="3.20.20.450">
    <property type="entry name" value="EAL domain"/>
    <property type="match status" value="1"/>
</dbReference>
<evidence type="ECO:0000259" key="2">
    <source>
        <dbReference type="PROSITE" id="PS50883"/>
    </source>
</evidence>
<sequence length="659" mass="72368">MALVRGIVSKFVGGDDSPALALAQWRALSRQIPLLYFLLLSNTLIVAGMYLPVAPFELTILVPGILTVLCVVRTIQWWLKRNRDVTTEEARRTLAKMVVLGAALALGFTAWSFSLFPYGDAYLQSQVAFYMGITTIGCMFCLMHVRAGALAVGVCVVVPFTIFFAATGQPTFIAISINMVMVIAVLLIILLGNNKDFAALVASRNEMANRQAETQRLLDENHRLANVDTLTGIPNRRSFTRQLHEALGAAEQNGRSIAVARIDLDRFKSVNEIFGKITGDRILVEIARRIESIKRDSSILARLDGDNFVLILQEPTDEASLVRCGEMIAHALRPSFDMPLGTVRLSASCGFAAARKGDTADTLFDRADYATWVAKRDGRARSVVFSGVHQRELQQVRLMENLLHTADLEREIYILLQPQFDVALGRTTGFEVLARWRNPLLGEVSPADFIPMAERTGQISRITQVVLQKALIVAEQLPRPLRLSVNLSANDIGSSAAIEQIAALVGAAASPCRIDFEITETAVLRDLKQANQSLLTLLGLGARIALDDFGTGHSSLTHVQKLPLHRIKIDRSFVAEVTCDPASRAIVKTMIDLCRNLGISCVFEGIETEEQLEALLGLGGTVMQGYLFGRPMACDQIETYLDSERRRVGVVPQPVERAG</sequence>